<organism evidence="2 3">
    <name type="scientific">Natronococcus jeotgali DSM 18795</name>
    <dbReference type="NCBI Taxonomy" id="1227498"/>
    <lineage>
        <taxon>Archaea</taxon>
        <taxon>Methanobacteriati</taxon>
        <taxon>Methanobacteriota</taxon>
        <taxon>Stenosarchaea group</taxon>
        <taxon>Halobacteria</taxon>
        <taxon>Halobacteriales</taxon>
        <taxon>Natrialbaceae</taxon>
        <taxon>Natronococcus</taxon>
    </lineage>
</organism>
<evidence type="ECO:0000313" key="3">
    <source>
        <dbReference type="Proteomes" id="UP000011531"/>
    </source>
</evidence>
<sequence>MGVCQVMSSEVFEKIGRSVVESAYEDIYEEIGRQAIHGGGPGGDPTVEVVEQLDERIAREQILPRIDDDLIQEHKENPVGQHSDDLQRVLHYFRRQPLDEKYVIVETERNEEWNIGLLSGERGNSPELLEEDTFDSLEEAEHAVFLRRIEELQATYTEE</sequence>
<comment type="caution">
    <text evidence="2">The sequence shown here is derived from an EMBL/GenBank/DDBJ whole genome shotgun (WGS) entry which is preliminary data.</text>
</comment>
<evidence type="ECO:0000259" key="1">
    <source>
        <dbReference type="Pfam" id="PF26354"/>
    </source>
</evidence>
<dbReference type="InterPro" id="IPR058713">
    <property type="entry name" value="DMF_alpha_dom"/>
</dbReference>
<reference evidence="2 3" key="1">
    <citation type="journal article" date="2014" name="PLoS Genet.">
        <title>Phylogenetically driven sequencing of extremely halophilic archaea reveals strategies for static and dynamic osmo-response.</title>
        <authorList>
            <person name="Becker E.A."/>
            <person name="Seitzer P.M."/>
            <person name="Tritt A."/>
            <person name="Larsen D."/>
            <person name="Krusor M."/>
            <person name="Yao A.I."/>
            <person name="Wu D."/>
            <person name="Madern D."/>
            <person name="Eisen J.A."/>
            <person name="Darling A.E."/>
            <person name="Facciotti M.T."/>
        </authorList>
    </citation>
    <scope>NUCLEOTIDE SEQUENCE [LARGE SCALE GENOMIC DNA]</scope>
    <source>
        <strain evidence="2 3">DSM 18795</strain>
    </source>
</reference>
<protein>
    <submittedName>
        <fullName evidence="2">Inner-membrane translocator</fullName>
    </submittedName>
</protein>
<accession>L9XHA6</accession>
<evidence type="ECO:0000313" key="2">
    <source>
        <dbReference type="EMBL" id="ELY60043.1"/>
    </source>
</evidence>
<gene>
    <name evidence="2" type="ORF">C492_10750</name>
</gene>
<dbReference type="EMBL" id="AOIA01000094">
    <property type="protein sequence ID" value="ELY60043.1"/>
    <property type="molecule type" value="Genomic_DNA"/>
</dbReference>
<dbReference type="Pfam" id="PF26354">
    <property type="entry name" value="DMF_alpha"/>
    <property type="match status" value="1"/>
</dbReference>
<dbReference type="AlphaFoldDB" id="L9XHA6"/>
<dbReference type="Proteomes" id="UP000011531">
    <property type="component" value="Unassembled WGS sequence"/>
</dbReference>
<name>L9XHA6_9EURY</name>
<feature type="domain" description="N,N-dimethylformamidase alpha subunit" evidence="1">
    <location>
        <begin position="49"/>
        <end position="156"/>
    </location>
</feature>
<proteinExistence type="predicted"/>
<keyword evidence="3" id="KW-1185">Reference proteome</keyword>